<dbReference type="SUPFAM" id="SSF48256">
    <property type="entry name" value="Citrate synthase"/>
    <property type="match status" value="1"/>
</dbReference>
<protein>
    <recommendedName>
        <fullName evidence="3">citrate synthase (unknown stereospecificity)</fullName>
        <ecNumber evidence="3">2.3.3.16</ecNumber>
    </recommendedName>
</protein>
<dbReference type="Pfam" id="PF00285">
    <property type="entry name" value="Citrate_synt"/>
    <property type="match status" value="1"/>
</dbReference>
<comment type="pathway">
    <text evidence="1">Carbohydrate metabolism; tricarboxylic acid cycle; isocitrate from oxaloacetate: step 1/2.</text>
</comment>
<gene>
    <name evidence="5" type="ORF">KI809_15340</name>
</gene>
<dbReference type="InterPro" id="IPR002020">
    <property type="entry name" value="Citrate_synthase"/>
</dbReference>
<dbReference type="PANTHER" id="PTHR11739:SF4">
    <property type="entry name" value="CITRATE SYNTHASE, PEROXISOMAL"/>
    <property type="match status" value="1"/>
</dbReference>
<dbReference type="RefSeq" id="WP_214172452.1">
    <property type="nucleotide sequence ID" value="NZ_JAHCVJ010000006.1"/>
</dbReference>
<dbReference type="Gene3D" id="1.10.1660.10">
    <property type="match status" value="1"/>
</dbReference>
<dbReference type="Proteomes" id="UP000811899">
    <property type="component" value="Unassembled WGS sequence"/>
</dbReference>
<reference evidence="5 6" key="1">
    <citation type="submission" date="2021-05" db="EMBL/GenBank/DDBJ databases">
        <title>The draft genome of Geobacter pelophilus DSM 12255.</title>
        <authorList>
            <person name="Xu Z."/>
            <person name="Masuda Y."/>
            <person name="Itoh H."/>
            <person name="Senoo K."/>
        </authorList>
    </citation>
    <scope>NUCLEOTIDE SEQUENCE [LARGE SCALE GENOMIC DNA]</scope>
    <source>
        <strain evidence="5 6">DSM 12255</strain>
    </source>
</reference>
<dbReference type="PRINTS" id="PR00143">
    <property type="entry name" value="CITRTSNTHASE"/>
</dbReference>
<sequence length="399" mass="43734">MPRFYSAQEASERLGVSRNTLYSYVSRGLIRSEPTGPSAKTSQYNALDIERMATRSKVYKAPATALQDSTDWGAPILESAITLIGDETFYYRGNCVPTMAAGQPFEQALAILWEVSAYETVSVNPLLRERVEVLLENRKGIDPLDLFQSILAMLNHEDVTAYSFAREATMNAGRLMLESFVRIMSGTWPTAGIAEHLAVAWKVDPKFALILDSALILVADHELNISSFTARCAASAGCSPYAAVAAATHAFFGRRHGGNTERILGLLDEARGQGSLYKVIASRVKRGDPVPGFGHKLYDADPRARFLLPRLPDRNGYISQALEAADKLLGPSYPTVDFALVVMEKELTLPEKSSAYLFYLGRLAGLVAHITEQYAQNRPIRPRARYVGIMPGGAPPCTP</sequence>
<keyword evidence="6" id="KW-1185">Reference proteome</keyword>
<dbReference type="InterPro" id="IPR016142">
    <property type="entry name" value="Citrate_synth-like_lrg_a-sub"/>
</dbReference>
<name>A0AAW4L466_9BACT</name>
<accession>A0AAW4L466</accession>
<proteinExistence type="inferred from homology"/>
<evidence type="ECO:0000313" key="5">
    <source>
        <dbReference type="EMBL" id="MBT0665683.1"/>
    </source>
</evidence>
<dbReference type="PANTHER" id="PTHR11739">
    <property type="entry name" value="CITRATE SYNTHASE"/>
    <property type="match status" value="1"/>
</dbReference>
<dbReference type="Gene3D" id="1.10.580.10">
    <property type="entry name" value="Citrate Synthase, domain 1"/>
    <property type="match status" value="1"/>
</dbReference>
<evidence type="ECO:0000256" key="4">
    <source>
        <dbReference type="ARBA" id="ARBA00022679"/>
    </source>
</evidence>
<dbReference type="InterPro" id="IPR009061">
    <property type="entry name" value="DNA-bd_dom_put_sf"/>
</dbReference>
<dbReference type="EMBL" id="JAHCVJ010000006">
    <property type="protein sequence ID" value="MBT0665683.1"/>
    <property type="molecule type" value="Genomic_DNA"/>
</dbReference>
<dbReference type="GO" id="GO:0005975">
    <property type="term" value="P:carbohydrate metabolic process"/>
    <property type="evidence" value="ECO:0007669"/>
    <property type="project" value="TreeGrafter"/>
</dbReference>
<evidence type="ECO:0000256" key="3">
    <source>
        <dbReference type="ARBA" id="ARBA00012972"/>
    </source>
</evidence>
<dbReference type="SUPFAM" id="SSF46955">
    <property type="entry name" value="Putative DNA-binding domain"/>
    <property type="match status" value="1"/>
</dbReference>
<evidence type="ECO:0000313" key="6">
    <source>
        <dbReference type="Proteomes" id="UP000811899"/>
    </source>
</evidence>
<comment type="similarity">
    <text evidence="2">Belongs to the citrate synthase family.</text>
</comment>
<dbReference type="GO" id="GO:0006099">
    <property type="term" value="P:tricarboxylic acid cycle"/>
    <property type="evidence" value="ECO:0007669"/>
    <property type="project" value="TreeGrafter"/>
</dbReference>
<dbReference type="GO" id="GO:0005829">
    <property type="term" value="C:cytosol"/>
    <property type="evidence" value="ECO:0007669"/>
    <property type="project" value="TreeGrafter"/>
</dbReference>
<keyword evidence="4" id="KW-0808">Transferase</keyword>
<dbReference type="InterPro" id="IPR036969">
    <property type="entry name" value="Citrate_synthase_sf"/>
</dbReference>
<dbReference type="AlphaFoldDB" id="A0AAW4L466"/>
<dbReference type="Gene3D" id="1.10.230.10">
    <property type="entry name" value="Cytochrome P450-Terp, domain 2"/>
    <property type="match status" value="1"/>
</dbReference>
<dbReference type="GO" id="GO:0036440">
    <property type="term" value="F:citrate synthase activity"/>
    <property type="evidence" value="ECO:0007669"/>
    <property type="project" value="UniProtKB-EC"/>
</dbReference>
<evidence type="ECO:0000256" key="1">
    <source>
        <dbReference type="ARBA" id="ARBA00004751"/>
    </source>
</evidence>
<dbReference type="CDD" id="cd06102">
    <property type="entry name" value="citrate_synt_like_2"/>
    <property type="match status" value="1"/>
</dbReference>
<evidence type="ECO:0000256" key="2">
    <source>
        <dbReference type="ARBA" id="ARBA00010566"/>
    </source>
</evidence>
<dbReference type="InterPro" id="IPR016143">
    <property type="entry name" value="Citrate_synth-like_sm_a-sub"/>
</dbReference>
<comment type="caution">
    <text evidence="5">The sequence shown here is derived from an EMBL/GenBank/DDBJ whole genome shotgun (WGS) entry which is preliminary data.</text>
</comment>
<organism evidence="5 6">
    <name type="scientific">Geoanaerobacter pelophilus</name>
    <dbReference type="NCBI Taxonomy" id="60036"/>
    <lineage>
        <taxon>Bacteria</taxon>
        <taxon>Pseudomonadati</taxon>
        <taxon>Thermodesulfobacteriota</taxon>
        <taxon>Desulfuromonadia</taxon>
        <taxon>Geobacterales</taxon>
        <taxon>Geobacteraceae</taxon>
        <taxon>Geoanaerobacter</taxon>
    </lineage>
</organism>
<dbReference type="EC" id="2.3.3.16" evidence="3"/>